<evidence type="ECO:0000313" key="1">
    <source>
        <dbReference type="EMBL" id="GIO36379.1"/>
    </source>
</evidence>
<dbReference type="InterPro" id="IPR029033">
    <property type="entry name" value="His_PPase_superfam"/>
</dbReference>
<gene>
    <name evidence="1" type="primary">pgm</name>
    <name evidence="1" type="ORF">J41TS12_12400</name>
</gene>
<dbReference type="PANTHER" id="PTHR48100">
    <property type="entry name" value="BROAD-SPECIFICITY PHOSPHATASE YOR283W-RELATED"/>
    <property type="match status" value="1"/>
</dbReference>
<dbReference type="CDD" id="cd07067">
    <property type="entry name" value="HP_PGM_like"/>
    <property type="match status" value="1"/>
</dbReference>
<dbReference type="InterPro" id="IPR013078">
    <property type="entry name" value="His_Pase_superF_clade-1"/>
</dbReference>
<sequence>MTIIYMIRHAESPYDEGNERTRGLTEKGKSDVEKVTQVLIDEGVDVVISSPYTRAVRTVEGTAQHFQLEVATFEDLRERDFAAEDDVIDRGELVSNIKENFNDSEYALYGGESNAECQRRAIAVLKSIVQEHAGRKIAIGTHGLVMTLMLSYFDSSYGFPFLEQLNKPDIYKLHFEDFKLIEVVKLWG</sequence>
<dbReference type="AlphaFoldDB" id="A0A919XP53"/>
<dbReference type="GO" id="GO:0016791">
    <property type="term" value="F:phosphatase activity"/>
    <property type="evidence" value="ECO:0007669"/>
    <property type="project" value="TreeGrafter"/>
</dbReference>
<dbReference type="Proteomes" id="UP000681162">
    <property type="component" value="Unassembled WGS sequence"/>
</dbReference>
<dbReference type="SUPFAM" id="SSF53254">
    <property type="entry name" value="Phosphoglycerate mutase-like"/>
    <property type="match status" value="1"/>
</dbReference>
<reference evidence="1 2" key="1">
    <citation type="submission" date="2021-03" db="EMBL/GenBank/DDBJ databases">
        <title>Antimicrobial resistance genes in bacteria isolated from Japanese honey, and their potential for conferring macrolide and lincosamide resistance in the American foulbrood pathogen Paenibacillus larvae.</title>
        <authorList>
            <person name="Okamoto M."/>
            <person name="Kumagai M."/>
            <person name="Kanamori H."/>
            <person name="Takamatsu D."/>
        </authorList>
    </citation>
    <scope>NUCLEOTIDE SEQUENCE [LARGE SCALE GENOMIC DNA]</scope>
    <source>
        <strain evidence="1 2">J41TS12</strain>
    </source>
</reference>
<proteinExistence type="predicted"/>
<accession>A0A919XP53</accession>
<protein>
    <submittedName>
        <fullName evidence="1">Phosphoglycerate mutase</fullName>
    </submittedName>
</protein>
<dbReference type="GO" id="GO:0005737">
    <property type="term" value="C:cytoplasm"/>
    <property type="evidence" value="ECO:0007669"/>
    <property type="project" value="TreeGrafter"/>
</dbReference>
<dbReference type="Pfam" id="PF00300">
    <property type="entry name" value="His_Phos_1"/>
    <property type="match status" value="1"/>
</dbReference>
<name>A0A919XP53_9BACL</name>
<keyword evidence="2" id="KW-1185">Reference proteome</keyword>
<comment type="caution">
    <text evidence="1">The sequence shown here is derived from an EMBL/GenBank/DDBJ whole genome shotgun (WGS) entry which is preliminary data.</text>
</comment>
<dbReference type="SMART" id="SM00855">
    <property type="entry name" value="PGAM"/>
    <property type="match status" value="1"/>
</dbReference>
<evidence type="ECO:0000313" key="2">
    <source>
        <dbReference type="Proteomes" id="UP000681162"/>
    </source>
</evidence>
<dbReference type="EMBL" id="BORR01000003">
    <property type="protein sequence ID" value="GIO36379.1"/>
    <property type="molecule type" value="Genomic_DNA"/>
</dbReference>
<organism evidence="1 2">
    <name type="scientific">Paenibacillus antibioticophila</name>
    <dbReference type="NCBI Taxonomy" id="1274374"/>
    <lineage>
        <taxon>Bacteria</taxon>
        <taxon>Bacillati</taxon>
        <taxon>Bacillota</taxon>
        <taxon>Bacilli</taxon>
        <taxon>Bacillales</taxon>
        <taxon>Paenibacillaceae</taxon>
        <taxon>Paenibacillus</taxon>
    </lineage>
</organism>
<dbReference type="Gene3D" id="3.40.50.1240">
    <property type="entry name" value="Phosphoglycerate mutase-like"/>
    <property type="match status" value="1"/>
</dbReference>
<dbReference type="InterPro" id="IPR050275">
    <property type="entry name" value="PGM_Phosphatase"/>
</dbReference>
<dbReference type="PANTHER" id="PTHR48100:SF59">
    <property type="entry name" value="ADENOSYLCOBALAMIN_ALPHA-RIBAZOLE PHOSPHATASE"/>
    <property type="match status" value="1"/>
</dbReference>